<evidence type="ECO:0000313" key="4">
    <source>
        <dbReference type="EMBL" id="MFD0902301.1"/>
    </source>
</evidence>
<evidence type="ECO:0000259" key="3">
    <source>
        <dbReference type="Pfam" id="PF00188"/>
    </source>
</evidence>
<dbReference type="Gene3D" id="3.40.33.10">
    <property type="entry name" value="CAP"/>
    <property type="match status" value="1"/>
</dbReference>
<feature type="transmembrane region" description="Helical" evidence="2">
    <location>
        <begin position="42"/>
        <end position="65"/>
    </location>
</feature>
<protein>
    <submittedName>
        <fullName evidence="4">CAP domain-containing protein</fullName>
    </submittedName>
</protein>
<evidence type="ECO:0000256" key="1">
    <source>
        <dbReference type="SAM" id="MobiDB-lite"/>
    </source>
</evidence>
<feature type="compositionally biased region" description="Low complexity" evidence="1">
    <location>
        <begin position="95"/>
        <end position="111"/>
    </location>
</feature>
<dbReference type="Proteomes" id="UP001596972">
    <property type="component" value="Unassembled WGS sequence"/>
</dbReference>
<reference evidence="5" key="1">
    <citation type="journal article" date="2019" name="Int. J. Syst. Evol. Microbiol.">
        <title>The Global Catalogue of Microorganisms (GCM) 10K type strain sequencing project: providing services to taxonomists for standard genome sequencing and annotation.</title>
        <authorList>
            <consortium name="The Broad Institute Genomics Platform"/>
            <consortium name="The Broad Institute Genome Sequencing Center for Infectious Disease"/>
            <person name="Wu L."/>
            <person name="Ma J."/>
        </authorList>
    </citation>
    <scope>NUCLEOTIDE SEQUENCE [LARGE SCALE GENOMIC DNA]</scope>
    <source>
        <strain evidence="5">JCM 31202</strain>
    </source>
</reference>
<feature type="region of interest" description="Disordered" evidence="1">
    <location>
        <begin position="73"/>
        <end position="168"/>
    </location>
</feature>
<feature type="non-terminal residue" evidence="4">
    <location>
        <position position="1"/>
    </location>
</feature>
<keyword evidence="2" id="KW-1133">Transmembrane helix</keyword>
<evidence type="ECO:0000313" key="5">
    <source>
        <dbReference type="Proteomes" id="UP001596972"/>
    </source>
</evidence>
<dbReference type="InterPro" id="IPR035940">
    <property type="entry name" value="CAP_sf"/>
</dbReference>
<keyword evidence="2" id="KW-0472">Membrane</keyword>
<evidence type="ECO:0000256" key="2">
    <source>
        <dbReference type="SAM" id="Phobius"/>
    </source>
</evidence>
<dbReference type="SUPFAM" id="SSF55797">
    <property type="entry name" value="PR-1-like"/>
    <property type="match status" value="1"/>
</dbReference>
<keyword evidence="2" id="KW-0812">Transmembrane</keyword>
<accession>A0ABW3ER96</accession>
<gene>
    <name evidence="4" type="ORF">ACFQ11_18025</name>
</gene>
<comment type="caution">
    <text evidence="4">The sequence shown here is derived from an EMBL/GenBank/DDBJ whole genome shotgun (WGS) entry which is preliminary data.</text>
</comment>
<dbReference type="RefSeq" id="WP_378299937.1">
    <property type="nucleotide sequence ID" value="NZ_JBHTJA010000033.1"/>
</dbReference>
<feature type="compositionally biased region" description="Basic residues" evidence="1">
    <location>
        <begin position="33"/>
        <end position="43"/>
    </location>
</feature>
<dbReference type="InterPro" id="IPR014044">
    <property type="entry name" value="CAP_dom"/>
</dbReference>
<dbReference type="Pfam" id="PF00188">
    <property type="entry name" value="CAP"/>
    <property type="match status" value="1"/>
</dbReference>
<name>A0ABW3ER96_9ACTN</name>
<sequence>PGAATPRRPGRPGPNGDTLVASGRPRPAPPGRRAPKRPRRRLRTVVTVGATVAASVLAIGTGVALDRLVLPAQSQERASASDALPADRPAPSPSGPADAPAPDASAAAPPATEEPPPLKTMSAPPTPTPEPSTSRPRRSEAPTRAPSPGGPGGSPESPQPLRTTAPSSAERAVIALTNAERADAGCAPLRTDERLMTAAERHSADMAANGYFSHTSQNGDTPWDRMEAAGYPSPGAENIAKGYGSAEAVVRGWMNSPGHRRNILNCDLRAIGVGMVDGRGGRLWTQNFGWK</sequence>
<organism evidence="4 5">
    <name type="scientific">Actinomadura sediminis</name>
    <dbReference type="NCBI Taxonomy" id="1038904"/>
    <lineage>
        <taxon>Bacteria</taxon>
        <taxon>Bacillati</taxon>
        <taxon>Actinomycetota</taxon>
        <taxon>Actinomycetes</taxon>
        <taxon>Streptosporangiales</taxon>
        <taxon>Thermomonosporaceae</taxon>
        <taxon>Actinomadura</taxon>
    </lineage>
</organism>
<dbReference type="CDD" id="cd05379">
    <property type="entry name" value="CAP_bacterial"/>
    <property type="match status" value="1"/>
</dbReference>
<dbReference type="PANTHER" id="PTHR31157">
    <property type="entry name" value="SCP DOMAIN-CONTAINING PROTEIN"/>
    <property type="match status" value="1"/>
</dbReference>
<dbReference type="PANTHER" id="PTHR31157:SF1">
    <property type="entry name" value="SCP DOMAIN-CONTAINING PROTEIN"/>
    <property type="match status" value="1"/>
</dbReference>
<feature type="compositionally biased region" description="Pro residues" evidence="1">
    <location>
        <begin position="112"/>
        <end position="130"/>
    </location>
</feature>
<feature type="domain" description="SCP" evidence="3">
    <location>
        <begin position="175"/>
        <end position="288"/>
    </location>
</feature>
<proteinExistence type="predicted"/>
<dbReference type="EMBL" id="JBHTJA010000033">
    <property type="protein sequence ID" value="MFD0902301.1"/>
    <property type="molecule type" value="Genomic_DNA"/>
</dbReference>
<keyword evidence="5" id="KW-1185">Reference proteome</keyword>
<feature type="region of interest" description="Disordered" evidence="1">
    <location>
        <begin position="1"/>
        <end position="43"/>
    </location>
</feature>